<feature type="region of interest" description="Disordered" evidence="2">
    <location>
        <begin position="1"/>
        <end position="111"/>
    </location>
</feature>
<feature type="compositionally biased region" description="Basic and acidic residues" evidence="2">
    <location>
        <begin position="31"/>
        <end position="41"/>
    </location>
</feature>
<proteinExistence type="predicted"/>
<evidence type="ECO:0000256" key="2">
    <source>
        <dbReference type="SAM" id="MobiDB-lite"/>
    </source>
</evidence>
<dbReference type="Proteomes" id="UP001164286">
    <property type="component" value="Unassembled WGS sequence"/>
</dbReference>
<dbReference type="AlphaFoldDB" id="A0AA38HE75"/>
<feature type="region of interest" description="Disordered" evidence="2">
    <location>
        <begin position="525"/>
        <end position="545"/>
    </location>
</feature>
<protein>
    <submittedName>
        <fullName evidence="3">Uncharacterized protein</fullName>
    </submittedName>
</protein>
<dbReference type="EMBL" id="JAKWFO010000004">
    <property type="protein sequence ID" value="KAI9637624.1"/>
    <property type="molecule type" value="Genomic_DNA"/>
</dbReference>
<name>A0AA38HE75_9TREE</name>
<accession>A0AA38HE75</accession>
<comment type="caution">
    <text evidence="3">The sequence shown here is derived from an EMBL/GenBank/DDBJ whole genome shotgun (WGS) entry which is preliminary data.</text>
</comment>
<gene>
    <name evidence="3" type="ORF">MKK02DRAFT_43550</name>
</gene>
<sequence>MSESSADSFDLPVSQGRVDIAVPIRRGRQLGRHDLRDHFSPDSDDDGEDPLRLVPSPSPPPPWNRIPRDQQLAAFGVRPAESGQADHAARSRRTADTAQAAEAAAGPSSVNVLTPRRRGAITAARAGDAEAALLARQRGSGASGLAEFFRPVTAEAMYGSSRRAEHQQLAEARLGRLLDNAAPRPEVPFVCAERANRRRVRIASSSPDSSEFFSIRDRVRRRLTGDNDDGPQREAPGLPAHPQAAGPGPAAEAAARRRSAVADRRERLRALIEARGELDGSDNLNLELPVRPRPVGAGLGEARRPAAAGSSAIRPVPVPRRQAAAEPSAARPQVRFQEEAVVDLTGDSSDEEVVFVAGNAAAPRAAPAPQRGGNAHVAPHAAARERQAAARRVAVQQDLAELEAVLERRRAQAQQLRDLARADRDRFEDLPVVQEGAAPPGPIRLGGAVLQQGNRRLQIVPQADEAARGGEALQADARAAGRANRRWFLDAARGGLEALFERGAAAVEGVGAGGLFWGVPPNFDDPHAHRHHGGPHHAGQAGPPPIDVQAILAQVESEKPVFPSPLYGFTNMFDLESAKPIEIDDSGDIVKSKKRPFLSCFICHARLRMSTTNEDDRIWSLRCGHLVDQRCLRKISTPVTEKELDSVQPPISVLPVLGAEKKADKRRSKAKSKKEQPREYTWNCPAKGCGKEHKSVKMPEAEEWVQMAGGGAFQLYT</sequence>
<organism evidence="3 4">
    <name type="scientific">Dioszegia hungarica</name>
    <dbReference type="NCBI Taxonomy" id="4972"/>
    <lineage>
        <taxon>Eukaryota</taxon>
        <taxon>Fungi</taxon>
        <taxon>Dikarya</taxon>
        <taxon>Basidiomycota</taxon>
        <taxon>Agaricomycotina</taxon>
        <taxon>Tremellomycetes</taxon>
        <taxon>Tremellales</taxon>
        <taxon>Bulleribasidiaceae</taxon>
        <taxon>Dioszegia</taxon>
    </lineage>
</organism>
<dbReference type="RefSeq" id="XP_052947401.1">
    <property type="nucleotide sequence ID" value="XM_053092486.1"/>
</dbReference>
<evidence type="ECO:0000313" key="4">
    <source>
        <dbReference type="Proteomes" id="UP001164286"/>
    </source>
</evidence>
<feature type="compositionally biased region" description="Low complexity" evidence="2">
    <location>
        <begin position="96"/>
        <end position="105"/>
    </location>
</feature>
<feature type="compositionally biased region" description="Low complexity" evidence="2">
    <location>
        <begin position="204"/>
        <end position="213"/>
    </location>
</feature>
<evidence type="ECO:0000256" key="1">
    <source>
        <dbReference type="SAM" id="Coils"/>
    </source>
</evidence>
<feature type="compositionally biased region" description="Low complexity" evidence="2">
    <location>
        <begin position="235"/>
        <end position="253"/>
    </location>
</feature>
<feature type="region of interest" description="Disordered" evidence="2">
    <location>
        <begin position="202"/>
        <end position="260"/>
    </location>
</feature>
<evidence type="ECO:0000313" key="3">
    <source>
        <dbReference type="EMBL" id="KAI9637624.1"/>
    </source>
</evidence>
<reference evidence="3" key="1">
    <citation type="journal article" date="2022" name="G3 (Bethesda)">
        <title>High quality genome of the basidiomycete yeast Dioszegia hungarica PDD-24b-2 isolated from cloud water.</title>
        <authorList>
            <person name="Jarrige D."/>
            <person name="Haridas S."/>
            <person name="Bleykasten-Grosshans C."/>
            <person name="Joly M."/>
            <person name="Nadalig T."/>
            <person name="Sancelme M."/>
            <person name="Vuilleumier S."/>
            <person name="Grigoriev I.V."/>
            <person name="Amato P."/>
            <person name="Bringel F."/>
        </authorList>
    </citation>
    <scope>NUCLEOTIDE SEQUENCE</scope>
    <source>
        <strain evidence="3">PDD-24b-2</strain>
    </source>
</reference>
<feature type="coiled-coil region" evidence="1">
    <location>
        <begin position="392"/>
        <end position="419"/>
    </location>
</feature>
<keyword evidence="4" id="KW-1185">Reference proteome</keyword>
<dbReference type="GeneID" id="77731691"/>
<keyword evidence="1" id="KW-0175">Coiled coil</keyword>
<feature type="region of interest" description="Disordered" evidence="2">
    <location>
        <begin position="281"/>
        <end position="332"/>
    </location>
</feature>